<dbReference type="EMBL" id="JARJLG010000029">
    <property type="protein sequence ID" value="KAJ7767988.1"/>
    <property type="molecule type" value="Genomic_DNA"/>
</dbReference>
<evidence type="ECO:0000259" key="8">
    <source>
        <dbReference type="PROSITE" id="PS51767"/>
    </source>
</evidence>
<dbReference type="PROSITE" id="PS51767">
    <property type="entry name" value="PEPTIDASE_A1"/>
    <property type="match status" value="1"/>
</dbReference>
<keyword evidence="4" id="KW-0378">Hydrolase</keyword>
<name>A0AAD7JNL0_9AGAR</name>
<sequence>MVPSLSATLLLLLPALCAAEPIHMPIGRRGRARTPAAHFANADRARARYGFPTRASLSSKRTNRRASTTGFAVTDQQGDSSYFSTISIGTPPQSFDVILDTGSSDLFVLDSSCRQCSDVGVPFDSSQSSTFKEGSTSQATVIQYGSGSVEGFIATDTVTMGSYSTSSQGFLLAEELDANLIEAPVSGLMGLAFQGLAQTQAVPFWMSLINSNQVPAPEMAFQLARSTSENDAPGGTFTLGGTNSSLFTGSIEFHNLVDASPPQFWMLSLSAATVQGQSVSITSGNSALTAIDTGTTAIGGPTTDVAAFWAAVPGATAARGEDAEGFFEFPCTTTVNATLSFGGVAWPINPDDMNLGPIEEGSSMCAGALFDISLGAAVSSSSPSWVVGDTFLKNVYTVFRQNPMSVGFAQLAADVSGSGSTGPVVSSASIPDIPIPSGSSSTGSGSSSSSSSTGVRSLAAPVAVLIFTAVCIVGALI</sequence>
<dbReference type="PRINTS" id="PR00792">
    <property type="entry name" value="PEPSIN"/>
</dbReference>
<evidence type="ECO:0000256" key="4">
    <source>
        <dbReference type="ARBA" id="ARBA00022801"/>
    </source>
</evidence>
<dbReference type="CDD" id="cd05471">
    <property type="entry name" value="pepsin_like"/>
    <property type="match status" value="1"/>
</dbReference>
<comment type="similarity">
    <text evidence="1">Belongs to the peptidase A1 family.</text>
</comment>
<evidence type="ECO:0000256" key="1">
    <source>
        <dbReference type="ARBA" id="ARBA00007447"/>
    </source>
</evidence>
<dbReference type="GO" id="GO:0004190">
    <property type="term" value="F:aspartic-type endopeptidase activity"/>
    <property type="evidence" value="ECO:0007669"/>
    <property type="project" value="UniProtKB-KW"/>
</dbReference>
<keyword evidence="7" id="KW-0732">Signal</keyword>
<dbReference type="Gene3D" id="2.40.70.10">
    <property type="entry name" value="Acid Proteases"/>
    <property type="match status" value="2"/>
</dbReference>
<feature type="region of interest" description="Disordered" evidence="6">
    <location>
        <begin position="426"/>
        <end position="450"/>
    </location>
</feature>
<evidence type="ECO:0000256" key="3">
    <source>
        <dbReference type="ARBA" id="ARBA00022750"/>
    </source>
</evidence>
<dbReference type="GO" id="GO:0006508">
    <property type="term" value="P:proteolysis"/>
    <property type="evidence" value="ECO:0007669"/>
    <property type="project" value="UniProtKB-KW"/>
</dbReference>
<feature type="domain" description="Peptidase A1" evidence="8">
    <location>
        <begin position="82"/>
        <end position="409"/>
    </location>
</feature>
<dbReference type="AlphaFoldDB" id="A0AAD7JNL0"/>
<keyword evidence="2 9" id="KW-0645">Protease</keyword>
<dbReference type="PANTHER" id="PTHR47966:SF6">
    <property type="entry name" value="PEPTIDASE A1 DOMAIN-CONTAINING PROTEIN"/>
    <property type="match status" value="1"/>
</dbReference>
<keyword evidence="3" id="KW-0064">Aspartyl protease</keyword>
<dbReference type="FunFam" id="2.40.70.10:FF:000115">
    <property type="entry name" value="Lysosomal aspartic protease"/>
    <property type="match status" value="1"/>
</dbReference>
<evidence type="ECO:0000256" key="5">
    <source>
        <dbReference type="PIRSR" id="PIRSR601461-1"/>
    </source>
</evidence>
<comment type="caution">
    <text evidence="9">The sequence shown here is derived from an EMBL/GenBank/DDBJ whole genome shotgun (WGS) entry which is preliminary data.</text>
</comment>
<evidence type="ECO:0000256" key="6">
    <source>
        <dbReference type="SAM" id="MobiDB-lite"/>
    </source>
</evidence>
<evidence type="ECO:0000313" key="9">
    <source>
        <dbReference type="EMBL" id="KAJ7767988.1"/>
    </source>
</evidence>
<dbReference type="Proteomes" id="UP001215280">
    <property type="component" value="Unassembled WGS sequence"/>
</dbReference>
<evidence type="ECO:0000313" key="10">
    <source>
        <dbReference type="Proteomes" id="UP001215280"/>
    </source>
</evidence>
<dbReference type="PANTHER" id="PTHR47966">
    <property type="entry name" value="BETA-SITE APP-CLEAVING ENZYME, ISOFORM A-RELATED"/>
    <property type="match status" value="1"/>
</dbReference>
<dbReference type="InterPro" id="IPR033121">
    <property type="entry name" value="PEPTIDASE_A1"/>
</dbReference>
<feature type="active site" evidence="5">
    <location>
        <position position="292"/>
    </location>
</feature>
<feature type="active site" evidence="5">
    <location>
        <position position="100"/>
    </location>
</feature>
<dbReference type="Pfam" id="PF00026">
    <property type="entry name" value="Asp"/>
    <property type="match status" value="1"/>
</dbReference>
<accession>A0AAD7JNL0</accession>
<evidence type="ECO:0000256" key="2">
    <source>
        <dbReference type="ARBA" id="ARBA00022670"/>
    </source>
</evidence>
<keyword evidence="10" id="KW-1185">Reference proteome</keyword>
<dbReference type="InterPro" id="IPR001461">
    <property type="entry name" value="Aspartic_peptidase_A1"/>
</dbReference>
<organism evidence="9 10">
    <name type="scientific">Mycena maculata</name>
    <dbReference type="NCBI Taxonomy" id="230809"/>
    <lineage>
        <taxon>Eukaryota</taxon>
        <taxon>Fungi</taxon>
        <taxon>Dikarya</taxon>
        <taxon>Basidiomycota</taxon>
        <taxon>Agaricomycotina</taxon>
        <taxon>Agaricomycetes</taxon>
        <taxon>Agaricomycetidae</taxon>
        <taxon>Agaricales</taxon>
        <taxon>Marasmiineae</taxon>
        <taxon>Mycenaceae</taxon>
        <taxon>Mycena</taxon>
    </lineage>
</organism>
<feature type="chain" id="PRO_5042170369" evidence="7">
    <location>
        <begin position="20"/>
        <end position="477"/>
    </location>
</feature>
<dbReference type="SUPFAM" id="SSF50630">
    <property type="entry name" value="Acid proteases"/>
    <property type="match status" value="1"/>
</dbReference>
<dbReference type="InterPro" id="IPR034164">
    <property type="entry name" value="Pepsin-like_dom"/>
</dbReference>
<feature type="signal peptide" evidence="7">
    <location>
        <begin position="1"/>
        <end position="19"/>
    </location>
</feature>
<protein>
    <submittedName>
        <fullName evidence="9">Aspartyl protease</fullName>
    </submittedName>
</protein>
<reference evidence="9" key="1">
    <citation type="submission" date="2023-03" db="EMBL/GenBank/DDBJ databases">
        <title>Massive genome expansion in bonnet fungi (Mycena s.s.) driven by repeated elements and novel gene families across ecological guilds.</title>
        <authorList>
            <consortium name="Lawrence Berkeley National Laboratory"/>
            <person name="Harder C.B."/>
            <person name="Miyauchi S."/>
            <person name="Viragh M."/>
            <person name="Kuo A."/>
            <person name="Thoen E."/>
            <person name="Andreopoulos B."/>
            <person name="Lu D."/>
            <person name="Skrede I."/>
            <person name="Drula E."/>
            <person name="Henrissat B."/>
            <person name="Morin E."/>
            <person name="Kohler A."/>
            <person name="Barry K."/>
            <person name="LaButti K."/>
            <person name="Morin E."/>
            <person name="Salamov A."/>
            <person name="Lipzen A."/>
            <person name="Mereny Z."/>
            <person name="Hegedus B."/>
            <person name="Baldrian P."/>
            <person name="Stursova M."/>
            <person name="Weitz H."/>
            <person name="Taylor A."/>
            <person name="Grigoriev I.V."/>
            <person name="Nagy L.G."/>
            <person name="Martin F."/>
            <person name="Kauserud H."/>
        </authorList>
    </citation>
    <scope>NUCLEOTIDE SEQUENCE</scope>
    <source>
        <strain evidence="9">CBHHK188m</strain>
    </source>
</reference>
<dbReference type="InterPro" id="IPR021109">
    <property type="entry name" value="Peptidase_aspartic_dom_sf"/>
</dbReference>
<proteinExistence type="inferred from homology"/>
<gene>
    <name evidence="9" type="ORF">DFH07DRAFT_808345</name>
</gene>
<evidence type="ECO:0000256" key="7">
    <source>
        <dbReference type="SAM" id="SignalP"/>
    </source>
</evidence>